<reference evidence="3" key="3">
    <citation type="submission" date="2025-09" db="UniProtKB">
        <authorList>
            <consortium name="Ensembl"/>
        </authorList>
    </citation>
    <scope>IDENTIFICATION</scope>
</reference>
<feature type="compositionally biased region" description="Low complexity" evidence="1">
    <location>
        <begin position="93"/>
        <end position="106"/>
    </location>
</feature>
<organism evidence="3 4">
    <name type="scientific">Papio anubis</name>
    <name type="common">Olive baboon</name>
    <dbReference type="NCBI Taxonomy" id="9555"/>
    <lineage>
        <taxon>Eukaryota</taxon>
        <taxon>Metazoa</taxon>
        <taxon>Chordata</taxon>
        <taxon>Craniata</taxon>
        <taxon>Vertebrata</taxon>
        <taxon>Euteleostomi</taxon>
        <taxon>Mammalia</taxon>
        <taxon>Eutheria</taxon>
        <taxon>Euarchontoglires</taxon>
        <taxon>Primates</taxon>
        <taxon>Haplorrhini</taxon>
        <taxon>Catarrhini</taxon>
        <taxon>Cercopithecidae</taxon>
        <taxon>Cercopithecinae</taxon>
        <taxon>Papio</taxon>
    </lineage>
</organism>
<reference evidence="3" key="2">
    <citation type="submission" date="2025-08" db="UniProtKB">
        <authorList>
            <consortium name="Ensembl"/>
        </authorList>
    </citation>
    <scope>IDENTIFICATION</scope>
</reference>
<feature type="chain" id="PRO_5035227325" evidence="2">
    <location>
        <begin position="21"/>
        <end position="175"/>
    </location>
</feature>
<dbReference type="Proteomes" id="UP000028761">
    <property type="component" value="Chromosome 6"/>
</dbReference>
<feature type="compositionally biased region" description="Basic residues" evidence="1">
    <location>
        <begin position="140"/>
        <end position="150"/>
    </location>
</feature>
<proteinExistence type="predicted"/>
<evidence type="ECO:0000256" key="2">
    <source>
        <dbReference type="SAM" id="SignalP"/>
    </source>
</evidence>
<dbReference type="Ensembl" id="ENSPANT00000073656.1">
    <property type="protein sequence ID" value="ENSPANP00000052932.1"/>
    <property type="gene ID" value="ENSPANG00000044542.1"/>
</dbReference>
<protein>
    <submittedName>
        <fullName evidence="3">Uncharacterized protein</fullName>
    </submittedName>
</protein>
<evidence type="ECO:0000313" key="4">
    <source>
        <dbReference type="Proteomes" id="UP000028761"/>
    </source>
</evidence>
<evidence type="ECO:0000313" key="3">
    <source>
        <dbReference type="Ensembl" id="ENSPANP00000052932.1"/>
    </source>
</evidence>
<reference evidence="3 4" key="1">
    <citation type="submission" date="2012-03" db="EMBL/GenBank/DDBJ databases">
        <title>Whole Genome Assembly of Papio anubis.</title>
        <authorList>
            <person name="Liu Y.L."/>
            <person name="Abraham K.A."/>
            <person name="Akbar H.A."/>
            <person name="Ali S.A."/>
            <person name="Anosike U.A."/>
            <person name="Aqrawi P.A."/>
            <person name="Arias F.A."/>
            <person name="Attaway T.A."/>
            <person name="Awwad R.A."/>
            <person name="Babu C.B."/>
            <person name="Bandaranaike D.B."/>
            <person name="Battles P.B."/>
            <person name="Bell A.B."/>
            <person name="Beltran B.B."/>
            <person name="Berhane-Mersha D.B."/>
            <person name="Bess C.B."/>
            <person name="Bickham C.B."/>
            <person name="Bolden T.B."/>
            <person name="Carter K.C."/>
            <person name="Chau D.C."/>
            <person name="Chavez A.C."/>
            <person name="Clerc-Blankenburg K.C."/>
            <person name="Coyle M.C."/>
            <person name="Dao M.D."/>
            <person name="Davila M.L.D."/>
            <person name="Davy-Carroll L.D."/>
            <person name="Denson S.D."/>
            <person name="Dinh H.D."/>
            <person name="Fernandez S.F."/>
            <person name="Fernando P.F."/>
            <person name="Forbes L.F."/>
            <person name="Francis C.F."/>
            <person name="Francisco L.F."/>
            <person name="Fu Q.F."/>
            <person name="Garcia-Iii R.G."/>
            <person name="Garrett T.G."/>
            <person name="Gross S.G."/>
            <person name="Gubbala S.G."/>
            <person name="Hirani K.H."/>
            <person name="Hogues M.H."/>
            <person name="Hollins B.H."/>
            <person name="Jackson L.J."/>
            <person name="Javaid M.J."/>
            <person name="Jhangiani S.J."/>
            <person name="Johnson A.J."/>
            <person name="Johnson B.J."/>
            <person name="Jones J.J."/>
            <person name="Joshi V.J."/>
            <person name="Kalu J.K."/>
            <person name="Khan N.K."/>
            <person name="Korchina V.K."/>
            <person name="Kovar C.K."/>
            <person name="Lago L.L."/>
            <person name="Lara F.L."/>
            <person name="Le T.-K.L."/>
            <person name="Lee S.L."/>
            <person name="Legall-Iii F.L."/>
            <person name="Lemon S.L."/>
            <person name="Liu J.L."/>
            <person name="Liu Y.-S.L."/>
            <person name="Liyanage D.L."/>
            <person name="Lopez J.L."/>
            <person name="Lorensuhewa L.L."/>
            <person name="Mata R.M."/>
            <person name="Mathew T.M."/>
            <person name="Mercado C.M."/>
            <person name="Mercado I.M."/>
            <person name="Morales K.M."/>
            <person name="Morgan M.M."/>
            <person name="Munidasa M.M."/>
            <person name="Ngo D.N."/>
            <person name="Nguyen L.N."/>
            <person name="Nguyen T.N."/>
            <person name="Nguyen N.N."/>
            <person name="Obregon M.O."/>
            <person name="Okwuonu G.O."/>
            <person name="Ongeri F.O."/>
            <person name="Onwere C.O."/>
            <person name="Osifeso I.O."/>
            <person name="Parra A.P."/>
            <person name="Patil S.P."/>
            <person name="Perez A.P."/>
            <person name="Perez Y.P."/>
            <person name="Pham C.P."/>
            <person name="Pu L.-L.P."/>
            <person name="Puazo M.P."/>
            <person name="Quiroz J.Q."/>
            <person name="Rouhana J.R."/>
            <person name="Ruiz M.R."/>
            <person name="Ruiz S.-J.R."/>
            <person name="Saada N.S."/>
            <person name="Santibanez J.S."/>
            <person name="Scheel M.S."/>
            <person name="Schneider B.S."/>
            <person name="Simmons D.S."/>
            <person name="Sisson I.S."/>
            <person name="Tang L.-Y.T."/>
            <person name="Thornton R.T."/>
            <person name="Tisius J.T."/>
            <person name="Toledanes G.T."/>
            <person name="Trejos Z.T."/>
            <person name="Usmani K.U."/>
            <person name="Varghese R.V."/>
            <person name="Vattathil S.V."/>
            <person name="Vee V.V."/>
            <person name="Walker D.W."/>
            <person name="Weissenberger G.W."/>
            <person name="White C.W."/>
            <person name="Williams A.W."/>
            <person name="Woodworth J.W."/>
            <person name="Wright R.W."/>
            <person name="Zhu Y.Z."/>
            <person name="Han Y.H."/>
            <person name="Newsham I.N."/>
            <person name="Nazareth L.N."/>
            <person name="Worley K.W."/>
            <person name="Muzny D.M."/>
            <person name="Rogers J.R."/>
            <person name="Gibbs R.G."/>
        </authorList>
    </citation>
    <scope>NUCLEOTIDE SEQUENCE [LARGE SCALE GENOMIC DNA]</scope>
</reference>
<sequence>MAATSLMSVLAAWLLQPAHSCCLPPRGVPNEAVIISGRQLAQQIKQKVRQEVEEWAGERVRGQGVALCCPCVLSLLCGEQVEEGVGGSPPPASSLSCSPRSCSPRSGSRRPRVGLPGPAWPLHKRVGFQASPSQLPGTHHPPRGRGVSGRRRGLFDCGFQTHFPARFGRQAGFPF</sequence>
<name>A0A8I5N1M5_PAPAN</name>
<evidence type="ECO:0000256" key="1">
    <source>
        <dbReference type="SAM" id="MobiDB-lite"/>
    </source>
</evidence>
<keyword evidence="4" id="KW-1185">Reference proteome</keyword>
<keyword evidence="2" id="KW-0732">Signal</keyword>
<accession>A0A8I5N1M5</accession>
<feature type="region of interest" description="Disordered" evidence="1">
    <location>
        <begin position="88"/>
        <end position="150"/>
    </location>
</feature>
<dbReference type="AlphaFoldDB" id="A0A8I5N1M5"/>
<feature type="signal peptide" evidence="2">
    <location>
        <begin position="1"/>
        <end position="20"/>
    </location>
</feature>